<dbReference type="SUPFAM" id="SSF47203">
    <property type="entry name" value="Acyl-CoA dehydrogenase C-terminal domain-like"/>
    <property type="match status" value="1"/>
</dbReference>
<dbReference type="InterPro" id="IPR009100">
    <property type="entry name" value="AcylCoA_DH/oxidase_NM_dom_sf"/>
</dbReference>
<evidence type="ECO:0000313" key="8">
    <source>
        <dbReference type="EMBL" id="EKE71571.1"/>
    </source>
</evidence>
<dbReference type="Pfam" id="PF02771">
    <property type="entry name" value="Acyl-CoA_dh_N"/>
    <property type="match status" value="1"/>
</dbReference>
<dbReference type="Gene3D" id="1.10.540.10">
    <property type="entry name" value="Acyl-CoA dehydrogenase/oxidase, N-terminal domain"/>
    <property type="match status" value="1"/>
</dbReference>
<dbReference type="Proteomes" id="UP000006746">
    <property type="component" value="Unassembled WGS sequence"/>
</dbReference>
<dbReference type="InterPro" id="IPR037069">
    <property type="entry name" value="AcylCoA_DH/ox_N_sf"/>
</dbReference>
<dbReference type="RefSeq" id="WP_008945495.1">
    <property type="nucleotide sequence ID" value="NZ_AMRL01000022.1"/>
</dbReference>
<evidence type="ECO:0000313" key="9">
    <source>
        <dbReference type="Proteomes" id="UP000006746"/>
    </source>
</evidence>
<comment type="similarity">
    <text evidence="2">Belongs to the acyl-CoA dehydrogenase family.</text>
</comment>
<dbReference type="SUPFAM" id="SSF56645">
    <property type="entry name" value="Acyl-CoA dehydrogenase NM domain-like"/>
    <property type="match status" value="1"/>
</dbReference>
<dbReference type="Gene3D" id="1.20.140.10">
    <property type="entry name" value="Butyryl-CoA Dehydrogenase, subunit A, domain 3"/>
    <property type="match status" value="1"/>
</dbReference>
<keyword evidence="9" id="KW-1185">Reference proteome</keyword>
<dbReference type="PANTHER" id="PTHR43884">
    <property type="entry name" value="ACYL-COA DEHYDROGENASE"/>
    <property type="match status" value="1"/>
</dbReference>
<feature type="domain" description="Acyl-CoA dehydrogenase/oxidase N-terminal" evidence="7">
    <location>
        <begin position="35"/>
        <end position="122"/>
    </location>
</feature>
<evidence type="ECO:0000256" key="3">
    <source>
        <dbReference type="ARBA" id="ARBA00022630"/>
    </source>
</evidence>
<name>K2IN27_9PROT</name>
<dbReference type="CDD" id="cd00567">
    <property type="entry name" value="ACAD"/>
    <property type="match status" value="1"/>
</dbReference>
<organism evidence="8 9">
    <name type="scientific">Oceanibaculum indicum P24</name>
    <dbReference type="NCBI Taxonomy" id="1207063"/>
    <lineage>
        <taxon>Bacteria</taxon>
        <taxon>Pseudomonadati</taxon>
        <taxon>Pseudomonadota</taxon>
        <taxon>Alphaproteobacteria</taxon>
        <taxon>Rhodospirillales</taxon>
        <taxon>Oceanibaculaceae</taxon>
        <taxon>Oceanibaculum</taxon>
    </lineage>
</organism>
<dbReference type="GO" id="GO:0050660">
    <property type="term" value="F:flavin adenine dinucleotide binding"/>
    <property type="evidence" value="ECO:0007669"/>
    <property type="project" value="InterPro"/>
</dbReference>
<reference evidence="8 9" key="1">
    <citation type="journal article" date="2012" name="J. Bacteriol.">
        <title>Genome Sequence of Oceanibaculum indicum Type Strain P24.</title>
        <authorList>
            <person name="Lai Q."/>
            <person name="Shao Z."/>
        </authorList>
    </citation>
    <scope>NUCLEOTIDE SEQUENCE [LARGE SCALE GENOMIC DNA]</scope>
    <source>
        <strain evidence="8 9">P24</strain>
    </source>
</reference>
<dbReference type="AlphaFoldDB" id="K2IN27"/>
<evidence type="ECO:0000256" key="1">
    <source>
        <dbReference type="ARBA" id="ARBA00001974"/>
    </source>
</evidence>
<feature type="domain" description="Acyl-CoA dehydrogenase/oxidase C-terminal" evidence="6">
    <location>
        <begin position="232"/>
        <end position="369"/>
    </location>
</feature>
<evidence type="ECO:0000256" key="4">
    <source>
        <dbReference type="ARBA" id="ARBA00022827"/>
    </source>
</evidence>
<comment type="cofactor">
    <cofactor evidence="1">
        <name>FAD</name>
        <dbReference type="ChEBI" id="CHEBI:57692"/>
    </cofactor>
</comment>
<gene>
    <name evidence="8" type="ORF">P24_14459</name>
</gene>
<dbReference type="PANTHER" id="PTHR43884:SF20">
    <property type="entry name" value="ACYL-COA DEHYDROGENASE FADE28"/>
    <property type="match status" value="1"/>
</dbReference>
<keyword evidence="4" id="KW-0274">FAD</keyword>
<protein>
    <submittedName>
        <fullName evidence="8">Acyl-CoA dehydrogenase domain-containing protein</fullName>
    </submittedName>
</protein>
<dbReference type="InterPro" id="IPR046373">
    <property type="entry name" value="Acyl-CoA_Oxase/DH_mid-dom_sf"/>
</dbReference>
<evidence type="ECO:0000259" key="6">
    <source>
        <dbReference type="Pfam" id="PF00441"/>
    </source>
</evidence>
<dbReference type="PATRIC" id="fig|1207063.3.peg.2918"/>
<dbReference type="InterPro" id="IPR036250">
    <property type="entry name" value="AcylCo_DH-like_C"/>
</dbReference>
<keyword evidence="3" id="KW-0285">Flavoprotein</keyword>
<dbReference type="STRING" id="1207063.P24_14459"/>
<dbReference type="InterPro" id="IPR009075">
    <property type="entry name" value="AcylCo_DH/oxidase_C"/>
</dbReference>
<sequence>MNAVTQMTSDNSETISLLRDSVSGTVPFDGKRIRSLRGAEPDFDRTLWRAMGEQGWLSILVPEEQGGLGLGMAAAAAVAERLGAACAPEPYVMAGLLTPYLLSQSSNQAQKQGLMPAVLSGDHLVSLAWQPAGGSLDPEQADVTARMQGGDVVLSGQCRFVTPALADAYLVLAKAESGPMLVLVEAAKAAAGRTLEPGPDGVASARLSLSEVKVPADAVLLSGEAARTALRQALDLAVIAQCAELCGLMQRSLEMTLEYLKTRQQFGAAIGSFQALQHRSVDLFIQQELARHATDAAVQKAEQGATGKALSLAASSAKARAAQAAMLIGTQAIQLHGAIGFTDEYDLGLYMNRTVRLAATLGNAAWHRNRFGYLSEGA</sequence>
<dbReference type="Gene3D" id="2.40.110.10">
    <property type="entry name" value="Butyryl-CoA Dehydrogenase, subunit A, domain 2"/>
    <property type="match status" value="1"/>
</dbReference>
<evidence type="ECO:0000256" key="5">
    <source>
        <dbReference type="ARBA" id="ARBA00023002"/>
    </source>
</evidence>
<evidence type="ECO:0000259" key="7">
    <source>
        <dbReference type="Pfam" id="PF02771"/>
    </source>
</evidence>
<dbReference type="Pfam" id="PF00441">
    <property type="entry name" value="Acyl-CoA_dh_1"/>
    <property type="match status" value="1"/>
</dbReference>
<dbReference type="InterPro" id="IPR013786">
    <property type="entry name" value="AcylCoA_DH/ox_N"/>
</dbReference>
<dbReference type="GO" id="GO:0003995">
    <property type="term" value="F:acyl-CoA dehydrogenase activity"/>
    <property type="evidence" value="ECO:0007669"/>
    <property type="project" value="TreeGrafter"/>
</dbReference>
<comment type="caution">
    <text evidence="8">The sequence shown here is derived from an EMBL/GenBank/DDBJ whole genome shotgun (WGS) entry which is preliminary data.</text>
</comment>
<dbReference type="EMBL" id="AMRL01000022">
    <property type="protein sequence ID" value="EKE71571.1"/>
    <property type="molecule type" value="Genomic_DNA"/>
</dbReference>
<evidence type="ECO:0000256" key="2">
    <source>
        <dbReference type="ARBA" id="ARBA00009347"/>
    </source>
</evidence>
<keyword evidence="5" id="KW-0560">Oxidoreductase</keyword>
<accession>K2IN27</accession>
<dbReference type="eggNOG" id="COG1960">
    <property type="taxonomic scope" value="Bacteria"/>
</dbReference>
<proteinExistence type="inferred from homology"/>